<keyword evidence="4" id="KW-1185">Reference proteome</keyword>
<accession>A0A0R3JXF4</accession>
<dbReference type="AlphaFoldDB" id="A0A0R3JXF4"/>
<dbReference type="EC" id="4.2.1.135" evidence="3"/>
<dbReference type="PANTHER" id="PTHR43318:SF1">
    <property type="entry name" value="POLYSACCHARIDE BIOSYNTHESIS PROTEIN EPSC-RELATED"/>
    <property type="match status" value="1"/>
</dbReference>
<dbReference type="SUPFAM" id="SSF51735">
    <property type="entry name" value="NAD(P)-binding Rossmann-fold domains"/>
    <property type="match status" value="1"/>
</dbReference>
<protein>
    <submittedName>
        <fullName evidence="3">UDP-N-acetyl-alpha-D-glucosamine C6 dehydratase</fullName>
        <ecNumber evidence="3">4.2.1.135</ecNumber>
    </submittedName>
</protein>
<dbReference type="InterPro" id="IPR036291">
    <property type="entry name" value="NAD(P)-bd_dom_sf"/>
</dbReference>
<dbReference type="InterPro" id="IPR003869">
    <property type="entry name" value="Polysac_CapD-like"/>
</dbReference>
<dbReference type="Pfam" id="PF02719">
    <property type="entry name" value="Polysacc_synt_2"/>
    <property type="match status" value="1"/>
</dbReference>
<dbReference type="PANTHER" id="PTHR43318">
    <property type="entry name" value="UDP-N-ACETYLGLUCOSAMINE 4,6-DEHYDRATASE"/>
    <property type="match status" value="1"/>
</dbReference>
<evidence type="ECO:0000313" key="4">
    <source>
        <dbReference type="Proteomes" id="UP000052015"/>
    </source>
</evidence>
<feature type="domain" description="Polysaccharide biosynthesis protein CapD-like" evidence="2">
    <location>
        <begin position="78"/>
        <end position="171"/>
    </location>
</feature>
<sequence length="172" mass="19654">MLINSSFILTDILLNTIRYKCKNTGCRIKILPGFEEMMKDGKALLKNLRDIKIEDLLRRDPINLDIKGIEEYIKNKKILVTGGGGSIGSELARQISRFNPSELIILDINENAVYELEHELKFKYPDLNIKVIIASIRDKGRIDRIFNTSRPNIVFHAAAHKHVPLMENNPSN</sequence>
<dbReference type="EMBL" id="LKHP01000023">
    <property type="protein sequence ID" value="KRQ85870.1"/>
    <property type="molecule type" value="Genomic_DNA"/>
</dbReference>
<evidence type="ECO:0000256" key="1">
    <source>
        <dbReference type="ARBA" id="ARBA00007430"/>
    </source>
</evidence>
<proteinExistence type="inferred from homology"/>
<evidence type="ECO:0000313" key="3">
    <source>
        <dbReference type="EMBL" id="KRQ85870.1"/>
    </source>
</evidence>
<gene>
    <name evidence="3" type="primary">pglF_2</name>
    <name evidence="3" type="ORF">ABG79_02353</name>
</gene>
<dbReference type="InterPro" id="IPR051203">
    <property type="entry name" value="Polysaccharide_Synthase-Rel"/>
</dbReference>
<dbReference type="GO" id="GO:0016829">
    <property type="term" value="F:lyase activity"/>
    <property type="evidence" value="ECO:0007669"/>
    <property type="project" value="UniProtKB-KW"/>
</dbReference>
<dbReference type="PATRIC" id="fig|908809.3.peg.2345"/>
<dbReference type="Gene3D" id="3.40.50.720">
    <property type="entry name" value="NAD(P)-binding Rossmann-like Domain"/>
    <property type="match status" value="2"/>
</dbReference>
<name>A0A0R3JXF4_CALMK</name>
<comment type="caution">
    <text evidence="3">The sequence shown here is derived from an EMBL/GenBank/DDBJ whole genome shotgun (WGS) entry which is preliminary data.</text>
</comment>
<reference evidence="3 4" key="1">
    <citation type="submission" date="2015-09" db="EMBL/GenBank/DDBJ databases">
        <title>Draft genome sequence of a Caloramator mitchellensis, a moderate thermophile from the Great Artesian Basin of Australia.</title>
        <authorList>
            <person name="Patel B.K."/>
        </authorList>
    </citation>
    <scope>NUCLEOTIDE SEQUENCE [LARGE SCALE GENOMIC DNA]</scope>
    <source>
        <strain evidence="3 4">VF08</strain>
    </source>
</reference>
<keyword evidence="3" id="KW-0456">Lyase</keyword>
<dbReference type="STRING" id="908809.ABG79_02353"/>
<organism evidence="3 4">
    <name type="scientific">Caloramator mitchellensis</name>
    <dbReference type="NCBI Taxonomy" id="908809"/>
    <lineage>
        <taxon>Bacteria</taxon>
        <taxon>Bacillati</taxon>
        <taxon>Bacillota</taxon>
        <taxon>Clostridia</taxon>
        <taxon>Eubacteriales</taxon>
        <taxon>Clostridiaceae</taxon>
        <taxon>Caloramator</taxon>
    </lineage>
</organism>
<evidence type="ECO:0000259" key="2">
    <source>
        <dbReference type="Pfam" id="PF02719"/>
    </source>
</evidence>
<comment type="similarity">
    <text evidence="1">Belongs to the polysaccharide synthase family.</text>
</comment>
<dbReference type="Proteomes" id="UP000052015">
    <property type="component" value="Unassembled WGS sequence"/>
</dbReference>